<organism evidence="2 3">
    <name type="scientific">Trichonephila clavipes</name>
    <name type="common">Golden silk orbweaver</name>
    <name type="synonym">Nephila clavipes</name>
    <dbReference type="NCBI Taxonomy" id="2585209"/>
    <lineage>
        <taxon>Eukaryota</taxon>
        <taxon>Metazoa</taxon>
        <taxon>Ecdysozoa</taxon>
        <taxon>Arthropoda</taxon>
        <taxon>Chelicerata</taxon>
        <taxon>Arachnida</taxon>
        <taxon>Araneae</taxon>
        <taxon>Araneomorphae</taxon>
        <taxon>Entelegynae</taxon>
        <taxon>Araneoidea</taxon>
        <taxon>Nephilidae</taxon>
        <taxon>Trichonephila</taxon>
    </lineage>
</organism>
<sequence>MPKRKENLSKNTRKAKSQRLQRENESQQDRESRLTNCRLRISLSRSNECSSDRNERLLLESDDSREQRLEDDCIRLAVSRTLELSYSREKRLESDRRHHQKQREFESQVQHVIRVTEQCDRYHESHGQRIERLAQLRESVRAIRQIETNFDRKKASVYFQTNDKYSAGY</sequence>
<evidence type="ECO:0000256" key="1">
    <source>
        <dbReference type="SAM" id="MobiDB-lite"/>
    </source>
</evidence>
<proteinExistence type="predicted"/>
<accession>A0A8X6T980</accession>
<feature type="compositionally biased region" description="Basic and acidic residues" evidence="1">
    <location>
        <begin position="20"/>
        <end position="33"/>
    </location>
</feature>
<feature type="region of interest" description="Disordered" evidence="1">
    <location>
        <begin position="1"/>
        <end position="34"/>
    </location>
</feature>
<comment type="caution">
    <text evidence="2">The sequence shown here is derived from an EMBL/GenBank/DDBJ whole genome shotgun (WGS) entry which is preliminary data.</text>
</comment>
<dbReference type="EMBL" id="BMAU01021359">
    <property type="protein sequence ID" value="GFY22038.1"/>
    <property type="molecule type" value="Genomic_DNA"/>
</dbReference>
<reference evidence="2" key="1">
    <citation type="submission" date="2020-08" db="EMBL/GenBank/DDBJ databases">
        <title>Multicomponent nature underlies the extraordinary mechanical properties of spider dragline silk.</title>
        <authorList>
            <person name="Kono N."/>
            <person name="Nakamura H."/>
            <person name="Mori M."/>
            <person name="Yoshida Y."/>
            <person name="Ohtoshi R."/>
            <person name="Malay A.D."/>
            <person name="Moran D.A.P."/>
            <person name="Tomita M."/>
            <person name="Numata K."/>
            <person name="Arakawa K."/>
        </authorList>
    </citation>
    <scope>NUCLEOTIDE SEQUENCE</scope>
</reference>
<dbReference type="AlphaFoldDB" id="A0A8X6T980"/>
<name>A0A8X6T980_TRICX</name>
<dbReference type="Proteomes" id="UP000887159">
    <property type="component" value="Unassembled WGS sequence"/>
</dbReference>
<keyword evidence="3" id="KW-1185">Reference proteome</keyword>
<protein>
    <submittedName>
        <fullName evidence="2">Uncharacterized protein</fullName>
    </submittedName>
</protein>
<evidence type="ECO:0000313" key="3">
    <source>
        <dbReference type="Proteomes" id="UP000887159"/>
    </source>
</evidence>
<evidence type="ECO:0000313" key="2">
    <source>
        <dbReference type="EMBL" id="GFY22038.1"/>
    </source>
</evidence>
<gene>
    <name evidence="2" type="ORF">TNCV_3296821</name>
</gene>